<comment type="similarity">
    <text evidence="1">Belongs to the IS150/IS1296 orfA family.</text>
</comment>
<feature type="domain" description="Insertion element IS150 protein InsJ-like helix-turn-helix" evidence="3">
    <location>
        <begin position="11"/>
        <end position="60"/>
    </location>
</feature>
<dbReference type="InterPro" id="IPR018392">
    <property type="entry name" value="LysM"/>
</dbReference>
<keyword evidence="5" id="KW-1185">Reference proteome</keyword>
<dbReference type="GO" id="GO:0043565">
    <property type="term" value="F:sequence-specific DNA binding"/>
    <property type="evidence" value="ECO:0007669"/>
    <property type="project" value="InterPro"/>
</dbReference>
<dbReference type="Proteomes" id="UP000199095">
    <property type="component" value="Unassembled WGS sequence"/>
</dbReference>
<evidence type="ECO:0000313" key="5">
    <source>
        <dbReference type="Proteomes" id="UP000199095"/>
    </source>
</evidence>
<name>A0A1I0I8E8_9BACI</name>
<dbReference type="CDD" id="cd00118">
    <property type="entry name" value="LysM"/>
    <property type="match status" value="1"/>
</dbReference>
<dbReference type="PANTHER" id="PTHR33795">
    <property type="entry name" value="INSERTION ELEMENT IS150 PROTEIN INSJ"/>
    <property type="match status" value="1"/>
</dbReference>
<dbReference type="STRING" id="237682.SAMN05421676_1111"/>
<dbReference type="InterPro" id="IPR055247">
    <property type="entry name" value="InsJ-like_HTH"/>
</dbReference>
<dbReference type="InterPro" id="IPR010921">
    <property type="entry name" value="Trp_repressor/repl_initiator"/>
</dbReference>
<dbReference type="Gene3D" id="1.10.10.10">
    <property type="entry name" value="Winged helix-like DNA-binding domain superfamily/Winged helix DNA-binding domain"/>
    <property type="match status" value="1"/>
</dbReference>
<dbReference type="InterPro" id="IPR052057">
    <property type="entry name" value="IS150/IS1296_orfA-like"/>
</dbReference>
<accession>A0A1I0I8E8</accession>
<protein>
    <submittedName>
        <fullName evidence="4">Transposase</fullName>
    </submittedName>
</protein>
<dbReference type="AlphaFoldDB" id="A0A1I0I8E8"/>
<dbReference type="Pfam" id="PF13518">
    <property type="entry name" value="HTH_28"/>
    <property type="match status" value="1"/>
</dbReference>
<feature type="non-terminal residue" evidence="4">
    <location>
        <position position="108"/>
    </location>
</feature>
<organism evidence="4 5">
    <name type="scientific">Salinibacillus kushneri</name>
    <dbReference type="NCBI Taxonomy" id="237682"/>
    <lineage>
        <taxon>Bacteria</taxon>
        <taxon>Bacillati</taxon>
        <taxon>Bacillota</taxon>
        <taxon>Bacilli</taxon>
        <taxon>Bacillales</taxon>
        <taxon>Bacillaceae</taxon>
        <taxon>Salinibacillus</taxon>
    </lineage>
</organism>
<gene>
    <name evidence="4" type="ORF">SAMN05421676_1111</name>
</gene>
<evidence type="ECO:0000259" key="3">
    <source>
        <dbReference type="Pfam" id="PF13518"/>
    </source>
</evidence>
<reference evidence="5" key="1">
    <citation type="submission" date="2016-10" db="EMBL/GenBank/DDBJ databases">
        <authorList>
            <person name="Varghese N."/>
            <person name="Submissions S."/>
        </authorList>
    </citation>
    <scope>NUCLEOTIDE SEQUENCE [LARGE SCALE GENOMIC DNA]</scope>
    <source>
        <strain evidence="5">CGMCC 1.3566</strain>
    </source>
</reference>
<evidence type="ECO:0000259" key="2">
    <source>
        <dbReference type="Pfam" id="PF01476"/>
    </source>
</evidence>
<dbReference type="InterPro" id="IPR036388">
    <property type="entry name" value="WH-like_DNA-bd_sf"/>
</dbReference>
<evidence type="ECO:0000256" key="1">
    <source>
        <dbReference type="ARBA" id="ARBA00038232"/>
    </source>
</evidence>
<feature type="domain" description="LysM" evidence="2">
    <location>
        <begin position="76"/>
        <end position="95"/>
    </location>
</feature>
<evidence type="ECO:0000313" key="4">
    <source>
        <dbReference type="EMBL" id="SET92119.1"/>
    </source>
</evidence>
<dbReference type="PANTHER" id="PTHR33795:SF1">
    <property type="entry name" value="INSERTION ELEMENT IS150 PROTEIN INSJ"/>
    <property type="match status" value="1"/>
</dbReference>
<dbReference type="Pfam" id="PF01476">
    <property type="entry name" value="LysM"/>
    <property type="match status" value="1"/>
</dbReference>
<dbReference type="EMBL" id="FOHJ01000011">
    <property type="protein sequence ID" value="SET92119.1"/>
    <property type="molecule type" value="Genomic_DNA"/>
</dbReference>
<sequence>MFFVVKYDEGFKQNVVNAYLAGEGGYASLAKRFGIRSKTNIRKWVSAFRQFGEQGLTTKKASTNYPVQFKLDVINYKVRTGDSLEDVARKFGITEPPLILNWLKKWQN</sequence>
<proteinExistence type="inferred from homology"/>
<dbReference type="SUPFAM" id="SSF48295">
    <property type="entry name" value="TrpR-like"/>
    <property type="match status" value="2"/>
</dbReference>